<evidence type="ECO:0000313" key="17">
    <source>
        <dbReference type="Proteomes" id="UP000198623"/>
    </source>
</evidence>
<keyword evidence="6" id="KW-1003">Cell membrane</keyword>
<dbReference type="RefSeq" id="WP_090729369.1">
    <property type="nucleotide sequence ID" value="NZ_FOOU01000013.1"/>
</dbReference>
<dbReference type="OrthoDB" id="9802264at2"/>
<dbReference type="InterPro" id="IPR017871">
    <property type="entry name" value="ABC_transporter-like_CS"/>
</dbReference>
<comment type="subunit">
    <text evidence="14">Component of the lipopolysaccharide transport and assembly complex. The LptBFG transporter is composed of two ATP-binding proteins (LptB) and two transmembrane proteins (LptF and LptG).</text>
</comment>
<evidence type="ECO:0000256" key="2">
    <source>
        <dbReference type="ARBA" id="ARBA00004515"/>
    </source>
</evidence>
<accession>A0A1I2UHM2</accession>
<dbReference type="PANTHER" id="PTHR45772">
    <property type="entry name" value="CONSERVED COMPONENT OF ABC TRANSPORTER FOR NATURAL AMINO ACIDS-RELATED"/>
    <property type="match status" value="1"/>
</dbReference>
<dbReference type="GO" id="GO:0005737">
    <property type="term" value="C:cytoplasm"/>
    <property type="evidence" value="ECO:0007669"/>
    <property type="project" value="UniProtKB-SubCell"/>
</dbReference>
<organism evidence="16 17">
    <name type="scientific">Neptunomonas qingdaonensis</name>
    <dbReference type="NCBI Taxonomy" id="1045558"/>
    <lineage>
        <taxon>Bacteria</taxon>
        <taxon>Pseudomonadati</taxon>
        <taxon>Pseudomonadota</taxon>
        <taxon>Gammaproteobacteria</taxon>
        <taxon>Oceanospirillales</taxon>
        <taxon>Oceanospirillaceae</taxon>
        <taxon>Neptunomonas</taxon>
    </lineage>
</organism>
<evidence type="ECO:0000256" key="5">
    <source>
        <dbReference type="ARBA" id="ARBA00022448"/>
    </source>
</evidence>
<dbReference type="SUPFAM" id="SSF52540">
    <property type="entry name" value="P-loop containing nucleoside triphosphate hydrolases"/>
    <property type="match status" value="1"/>
</dbReference>
<evidence type="ECO:0000256" key="8">
    <source>
        <dbReference type="ARBA" id="ARBA00022519"/>
    </source>
</evidence>
<keyword evidence="8" id="KW-0997">Cell inner membrane</keyword>
<evidence type="ECO:0000313" key="16">
    <source>
        <dbReference type="EMBL" id="SFG76652.1"/>
    </source>
</evidence>
<dbReference type="CDD" id="cd03218">
    <property type="entry name" value="ABC_YhbG"/>
    <property type="match status" value="1"/>
</dbReference>
<evidence type="ECO:0000256" key="10">
    <source>
        <dbReference type="ARBA" id="ARBA00022840"/>
    </source>
</evidence>
<dbReference type="Proteomes" id="UP000198623">
    <property type="component" value="Unassembled WGS sequence"/>
</dbReference>
<gene>
    <name evidence="16" type="ORF">SAMN05216175_11335</name>
</gene>
<keyword evidence="5" id="KW-0813">Transport</keyword>
<keyword evidence="11" id="KW-1278">Translocase</keyword>
<dbReference type="SMART" id="SM00382">
    <property type="entry name" value="AAA"/>
    <property type="match status" value="1"/>
</dbReference>
<dbReference type="GO" id="GO:0043190">
    <property type="term" value="C:ATP-binding cassette (ABC) transporter complex"/>
    <property type="evidence" value="ECO:0007669"/>
    <property type="project" value="InterPro"/>
</dbReference>
<dbReference type="EMBL" id="FOOU01000013">
    <property type="protein sequence ID" value="SFG76652.1"/>
    <property type="molecule type" value="Genomic_DNA"/>
</dbReference>
<comment type="subcellular location">
    <subcellularLocation>
        <location evidence="2">Cell inner membrane</location>
        <topology evidence="2">Peripheral membrane protein</topology>
        <orientation evidence="2">Cytoplasmic side</orientation>
    </subcellularLocation>
    <subcellularLocation>
        <location evidence="1">Cytoplasm</location>
    </subcellularLocation>
</comment>
<comment type="function">
    <text evidence="13">Part of the ABC transporter complex LptBFG involved in the translocation of lipopolysaccharide (LPS) from the inner membrane to the outer membrane. Probably responsible for energy coupling to the transport system.</text>
</comment>
<evidence type="ECO:0000256" key="12">
    <source>
        <dbReference type="ARBA" id="ARBA00023136"/>
    </source>
</evidence>
<evidence type="ECO:0000256" key="1">
    <source>
        <dbReference type="ARBA" id="ARBA00004496"/>
    </source>
</evidence>
<dbReference type="InterPro" id="IPR003439">
    <property type="entry name" value="ABC_transporter-like_ATP-bd"/>
</dbReference>
<feature type="domain" description="ABC transporter" evidence="15">
    <location>
        <begin position="5"/>
        <end position="238"/>
    </location>
</feature>
<dbReference type="PANTHER" id="PTHR45772:SF10">
    <property type="entry name" value="LIPOPOLYSACCHARIDE EXPORT SYSTEM ATP-BINDING PROTEIN LPTB"/>
    <property type="match status" value="1"/>
</dbReference>
<dbReference type="Gene3D" id="3.40.50.300">
    <property type="entry name" value="P-loop containing nucleotide triphosphate hydrolases"/>
    <property type="match status" value="1"/>
</dbReference>
<evidence type="ECO:0000256" key="7">
    <source>
        <dbReference type="ARBA" id="ARBA00022490"/>
    </source>
</evidence>
<dbReference type="NCBIfam" id="NF008144">
    <property type="entry name" value="PRK10895.1"/>
    <property type="match status" value="1"/>
</dbReference>
<keyword evidence="17" id="KW-1185">Reference proteome</keyword>
<evidence type="ECO:0000256" key="11">
    <source>
        <dbReference type="ARBA" id="ARBA00022967"/>
    </source>
</evidence>
<dbReference type="GO" id="GO:0016887">
    <property type="term" value="F:ATP hydrolysis activity"/>
    <property type="evidence" value="ECO:0007669"/>
    <property type="project" value="InterPro"/>
</dbReference>
<dbReference type="InterPro" id="IPR051120">
    <property type="entry name" value="ABC_AA/LPS_Transport"/>
</dbReference>
<evidence type="ECO:0000259" key="15">
    <source>
        <dbReference type="PROSITE" id="PS50893"/>
    </source>
</evidence>
<dbReference type="GO" id="GO:0055085">
    <property type="term" value="P:transmembrane transport"/>
    <property type="evidence" value="ECO:0007669"/>
    <property type="project" value="InterPro"/>
</dbReference>
<dbReference type="InterPro" id="IPR027417">
    <property type="entry name" value="P-loop_NTPase"/>
</dbReference>
<dbReference type="FunFam" id="3.40.50.300:FF:000151">
    <property type="entry name" value="Lipopolysaccharide ABC transporter ATP-binding protein"/>
    <property type="match status" value="1"/>
</dbReference>
<evidence type="ECO:0000256" key="9">
    <source>
        <dbReference type="ARBA" id="ARBA00022741"/>
    </source>
</evidence>
<sequence>MSTLLQALHLAKSYKKRQVVRDVSLEVRSGEIVGLLGPNGAGKTTCFYMIVGLINSDKGAIRIQSDDVTKLPMHERARKGIGYLPQEASIFRKLSVHDNLMGILEMRKELSAEQRTEKMESLLDEFHITHLRDSLGMSLSGGERRRVEIARALASEPTFILLDEPFAGVDPISVNDIKQTIKHLQSKGIGILITDHNVRETLDICEKAYIVSEGVILAQGTPKEILANEQVRTAYLGHAFTL</sequence>
<comment type="similarity">
    <text evidence="3">Belongs to the ABC transporter superfamily. Outer membrane lipopolysaccharide export (TC 1.B.42) family.</text>
</comment>
<evidence type="ECO:0000256" key="13">
    <source>
        <dbReference type="ARBA" id="ARBA00024818"/>
    </source>
</evidence>
<dbReference type="GO" id="GO:0005524">
    <property type="term" value="F:ATP binding"/>
    <property type="evidence" value="ECO:0007669"/>
    <property type="project" value="UniProtKB-KW"/>
</dbReference>
<reference evidence="17" key="1">
    <citation type="submission" date="2016-10" db="EMBL/GenBank/DDBJ databases">
        <authorList>
            <person name="Varghese N."/>
            <person name="Submissions S."/>
        </authorList>
    </citation>
    <scope>NUCLEOTIDE SEQUENCE [LARGE SCALE GENOMIC DNA]</scope>
    <source>
        <strain evidence="17">CGMCC 1.10971</strain>
    </source>
</reference>
<dbReference type="PROSITE" id="PS50893">
    <property type="entry name" value="ABC_TRANSPORTER_2"/>
    <property type="match status" value="1"/>
</dbReference>
<evidence type="ECO:0000256" key="4">
    <source>
        <dbReference type="ARBA" id="ARBA00017803"/>
    </source>
</evidence>
<dbReference type="InterPro" id="IPR003593">
    <property type="entry name" value="AAA+_ATPase"/>
</dbReference>
<proteinExistence type="inferred from homology"/>
<dbReference type="PROSITE" id="PS00211">
    <property type="entry name" value="ABC_TRANSPORTER_1"/>
    <property type="match status" value="1"/>
</dbReference>
<keyword evidence="10 16" id="KW-0067">ATP-binding</keyword>
<keyword evidence="9" id="KW-0547">Nucleotide-binding</keyword>
<dbReference type="NCBIfam" id="TIGR04406">
    <property type="entry name" value="LPS_export_lptB"/>
    <property type="match status" value="1"/>
</dbReference>
<dbReference type="AlphaFoldDB" id="A0A1I2UHM2"/>
<protein>
    <recommendedName>
        <fullName evidence="4">Lipopolysaccharide export system ATP-binding protein LptB</fullName>
    </recommendedName>
</protein>
<evidence type="ECO:0000256" key="6">
    <source>
        <dbReference type="ARBA" id="ARBA00022475"/>
    </source>
</evidence>
<dbReference type="Pfam" id="PF12399">
    <property type="entry name" value="BCA_ABC_TP_C"/>
    <property type="match status" value="1"/>
</dbReference>
<dbReference type="STRING" id="1045558.SAMN05216175_11335"/>
<dbReference type="Pfam" id="PF00005">
    <property type="entry name" value="ABC_tran"/>
    <property type="match status" value="1"/>
</dbReference>
<name>A0A1I2UHM2_9GAMM</name>
<evidence type="ECO:0000256" key="14">
    <source>
        <dbReference type="ARBA" id="ARBA00026081"/>
    </source>
</evidence>
<keyword evidence="7" id="KW-0963">Cytoplasm</keyword>
<evidence type="ECO:0000256" key="3">
    <source>
        <dbReference type="ARBA" id="ARBA00010865"/>
    </source>
</evidence>
<dbReference type="InterPro" id="IPR032823">
    <property type="entry name" value="BCA_ABC_TP_C"/>
</dbReference>
<keyword evidence="12" id="KW-0472">Membrane</keyword>
<dbReference type="InterPro" id="IPR030921">
    <property type="entry name" value="LPS_export_LptB"/>
</dbReference>